<keyword evidence="1" id="KW-0175">Coiled coil</keyword>
<dbReference type="AlphaFoldDB" id="A0AAD1KW12"/>
<protein>
    <submittedName>
        <fullName evidence="2">Uncharacterized protein</fullName>
    </submittedName>
</protein>
<proteinExistence type="predicted"/>
<evidence type="ECO:0000256" key="1">
    <source>
        <dbReference type="SAM" id="Coils"/>
    </source>
</evidence>
<name>A0AAD1KW12_THETH</name>
<feature type="coiled-coil region" evidence="1">
    <location>
        <begin position="20"/>
        <end position="73"/>
    </location>
</feature>
<accession>A0AAD1KW12</accession>
<dbReference type="RefSeq" id="WP_143586848.1">
    <property type="nucleotide sequence ID" value="NZ_AP019794.1"/>
</dbReference>
<gene>
    <name evidence="2" type="ORF">TthAA11_20560</name>
</gene>
<dbReference type="EMBL" id="AP024926">
    <property type="protein sequence ID" value="BCZ87874.1"/>
    <property type="molecule type" value="Genomic_DNA"/>
</dbReference>
<evidence type="ECO:0000313" key="2">
    <source>
        <dbReference type="EMBL" id="BCZ87874.1"/>
    </source>
</evidence>
<dbReference type="Proteomes" id="UP000825379">
    <property type="component" value="Chromosome"/>
</dbReference>
<reference evidence="2" key="1">
    <citation type="submission" date="2021-07" db="EMBL/GenBank/DDBJ databases">
        <title>Complete genome sequences of four Thermus thermophilus strains isolated from Arima Hot Spring in Japan.</title>
        <authorList>
            <person name="Tomariguchi N."/>
            <person name="Ueno Y."/>
            <person name="Miyazaki K."/>
        </authorList>
    </citation>
    <scope>NUCLEOTIDE SEQUENCE</scope>
    <source>
        <strain evidence="2">AA1-1</strain>
    </source>
</reference>
<sequence length="81" mass="9150">MEDFLRDLLQRVSGKSRSATAEVEKRLQELKEKLDQDKNGIPDKLKELSEKAAQAAEAAKVKVEEASRLLKERLGKRDSQA</sequence>
<organism evidence="2 3">
    <name type="scientific">Thermus thermophilus</name>
    <dbReference type="NCBI Taxonomy" id="274"/>
    <lineage>
        <taxon>Bacteria</taxon>
        <taxon>Thermotogati</taxon>
        <taxon>Deinococcota</taxon>
        <taxon>Deinococci</taxon>
        <taxon>Thermales</taxon>
        <taxon>Thermaceae</taxon>
        <taxon>Thermus</taxon>
    </lineage>
</organism>
<evidence type="ECO:0000313" key="3">
    <source>
        <dbReference type="Proteomes" id="UP000825379"/>
    </source>
</evidence>